<dbReference type="InterPro" id="IPR036388">
    <property type="entry name" value="WH-like_DNA-bd_sf"/>
</dbReference>
<sequence length="143" mass="16113">MESLHYLLMKTHTNLNRWILNEAAAMGLSPGQPKVLECLMGQGESNQKAIAAFCEIEQATVGSILLRMERDGLVRRTQRDGNRRSLYVSLTPEGRRMGERMAEIFRRADAQAAAGLTPEEQDQLRVLLEKVYGSVSPERRRNG</sequence>
<accession>A0ABV1E5P4</accession>
<dbReference type="PANTHER" id="PTHR42756">
    <property type="entry name" value="TRANSCRIPTIONAL REGULATOR, MARR"/>
    <property type="match status" value="1"/>
</dbReference>
<organism evidence="5 6">
    <name type="scientific">Pseudoflavonifractor intestinihominis</name>
    <dbReference type="NCBI Taxonomy" id="3133171"/>
    <lineage>
        <taxon>Bacteria</taxon>
        <taxon>Bacillati</taxon>
        <taxon>Bacillota</taxon>
        <taxon>Clostridia</taxon>
        <taxon>Eubacteriales</taxon>
        <taxon>Oscillospiraceae</taxon>
        <taxon>Pseudoflavonifractor</taxon>
    </lineage>
</organism>
<dbReference type="PRINTS" id="PR00598">
    <property type="entry name" value="HTHMARR"/>
</dbReference>
<dbReference type="EMBL" id="JBBMFK010000004">
    <property type="protein sequence ID" value="MEQ2442630.1"/>
    <property type="molecule type" value="Genomic_DNA"/>
</dbReference>
<name>A0ABV1E5P4_9FIRM</name>
<evidence type="ECO:0000256" key="3">
    <source>
        <dbReference type="ARBA" id="ARBA00023163"/>
    </source>
</evidence>
<evidence type="ECO:0000256" key="2">
    <source>
        <dbReference type="ARBA" id="ARBA00023125"/>
    </source>
</evidence>
<dbReference type="SMART" id="SM00347">
    <property type="entry name" value="HTH_MARR"/>
    <property type="match status" value="1"/>
</dbReference>
<dbReference type="Proteomes" id="UP001464378">
    <property type="component" value="Unassembled WGS sequence"/>
</dbReference>
<feature type="domain" description="HTH marR-type" evidence="4">
    <location>
        <begin position="1"/>
        <end position="133"/>
    </location>
</feature>
<keyword evidence="3" id="KW-0804">Transcription</keyword>
<comment type="caution">
    <text evidence="5">The sequence shown here is derived from an EMBL/GenBank/DDBJ whole genome shotgun (WGS) entry which is preliminary data.</text>
</comment>
<dbReference type="Gene3D" id="1.10.10.10">
    <property type="entry name" value="Winged helix-like DNA-binding domain superfamily/Winged helix DNA-binding domain"/>
    <property type="match status" value="1"/>
</dbReference>
<proteinExistence type="predicted"/>
<dbReference type="InterPro" id="IPR036390">
    <property type="entry name" value="WH_DNA-bd_sf"/>
</dbReference>
<keyword evidence="6" id="KW-1185">Reference proteome</keyword>
<keyword evidence="2" id="KW-0238">DNA-binding</keyword>
<dbReference type="InterPro" id="IPR000835">
    <property type="entry name" value="HTH_MarR-typ"/>
</dbReference>
<evidence type="ECO:0000256" key="1">
    <source>
        <dbReference type="ARBA" id="ARBA00023015"/>
    </source>
</evidence>
<evidence type="ECO:0000313" key="5">
    <source>
        <dbReference type="EMBL" id="MEQ2442630.1"/>
    </source>
</evidence>
<dbReference type="SUPFAM" id="SSF46785">
    <property type="entry name" value="Winged helix' DNA-binding domain"/>
    <property type="match status" value="1"/>
</dbReference>
<dbReference type="PANTHER" id="PTHR42756:SF1">
    <property type="entry name" value="TRANSCRIPTIONAL REPRESSOR OF EMRAB OPERON"/>
    <property type="match status" value="1"/>
</dbReference>
<reference evidence="5 6" key="1">
    <citation type="submission" date="2024-03" db="EMBL/GenBank/DDBJ databases">
        <title>Human intestinal bacterial collection.</title>
        <authorList>
            <person name="Pauvert C."/>
            <person name="Hitch T.C.A."/>
            <person name="Clavel T."/>
        </authorList>
    </citation>
    <scope>NUCLEOTIDE SEQUENCE [LARGE SCALE GENOMIC DNA]</scope>
    <source>
        <strain evidence="5 6">CLA-AP-H29</strain>
    </source>
</reference>
<dbReference type="PROSITE" id="PS50995">
    <property type="entry name" value="HTH_MARR_2"/>
    <property type="match status" value="1"/>
</dbReference>
<dbReference type="PROSITE" id="PS01117">
    <property type="entry name" value="HTH_MARR_1"/>
    <property type="match status" value="1"/>
</dbReference>
<protein>
    <submittedName>
        <fullName evidence="5">MarR family transcriptional regulator</fullName>
    </submittedName>
</protein>
<gene>
    <name evidence="5" type="ORF">WMO64_04040</name>
</gene>
<dbReference type="Pfam" id="PF01047">
    <property type="entry name" value="MarR"/>
    <property type="match status" value="1"/>
</dbReference>
<dbReference type="InterPro" id="IPR023187">
    <property type="entry name" value="Tscrpt_reg_MarR-type_CS"/>
</dbReference>
<keyword evidence="1" id="KW-0805">Transcription regulation</keyword>
<dbReference type="RefSeq" id="WP_294517183.1">
    <property type="nucleotide sequence ID" value="NZ_JBBMFK010000004.1"/>
</dbReference>
<evidence type="ECO:0000259" key="4">
    <source>
        <dbReference type="PROSITE" id="PS50995"/>
    </source>
</evidence>
<evidence type="ECO:0000313" key="6">
    <source>
        <dbReference type="Proteomes" id="UP001464378"/>
    </source>
</evidence>